<dbReference type="AlphaFoldDB" id="A0A6L8KJF4"/>
<feature type="compositionally biased region" description="Acidic residues" evidence="1">
    <location>
        <begin position="46"/>
        <end position="58"/>
    </location>
</feature>
<accession>A0A6L8KJF4</accession>
<name>A0A6L8KJF4_9BURK</name>
<sequence>MADSTLDPDNIPVGTDRKLGSGHDKRTLGPSDTSDSGSDLVGESGSDLDSDTDAEGTGESDVPLKPQREERRDWSRTSS</sequence>
<protein>
    <recommendedName>
        <fullName evidence="4">MatE family transporter</fullName>
    </recommendedName>
</protein>
<dbReference type="Proteomes" id="UP000479335">
    <property type="component" value="Unassembled WGS sequence"/>
</dbReference>
<evidence type="ECO:0000313" key="3">
    <source>
        <dbReference type="Proteomes" id="UP000479335"/>
    </source>
</evidence>
<evidence type="ECO:0000256" key="1">
    <source>
        <dbReference type="SAM" id="MobiDB-lite"/>
    </source>
</evidence>
<reference evidence="2 3" key="1">
    <citation type="submission" date="2019-12" db="EMBL/GenBank/DDBJ databases">
        <title>Novel species isolated from a subtropical stream in China.</title>
        <authorList>
            <person name="Lu H."/>
        </authorList>
    </citation>
    <scope>NUCLEOTIDE SEQUENCE [LARGE SCALE GENOMIC DNA]</scope>
    <source>
        <strain evidence="2 3">FT135W</strain>
    </source>
</reference>
<organism evidence="2 3">
    <name type="scientific">Duganella flavida</name>
    <dbReference type="NCBI Taxonomy" id="2692175"/>
    <lineage>
        <taxon>Bacteria</taxon>
        <taxon>Pseudomonadati</taxon>
        <taxon>Pseudomonadota</taxon>
        <taxon>Betaproteobacteria</taxon>
        <taxon>Burkholderiales</taxon>
        <taxon>Oxalobacteraceae</taxon>
        <taxon>Telluria group</taxon>
        <taxon>Duganella</taxon>
    </lineage>
</organism>
<feature type="compositionally biased region" description="Basic and acidic residues" evidence="1">
    <location>
        <begin position="66"/>
        <end position="79"/>
    </location>
</feature>
<evidence type="ECO:0008006" key="4">
    <source>
        <dbReference type="Google" id="ProtNLM"/>
    </source>
</evidence>
<keyword evidence="3" id="KW-1185">Reference proteome</keyword>
<feature type="compositionally biased region" description="Basic and acidic residues" evidence="1">
    <location>
        <begin position="15"/>
        <end position="27"/>
    </location>
</feature>
<evidence type="ECO:0000313" key="2">
    <source>
        <dbReference type="EMBL" id="MYM26348.1"/>
    </source>
</evidence>
<gene>
    <name evidence="2" type="ORF">GTP46_27335</name>
</gene>
<proteinExistence type="predicted"/>
<dbReference type="EMBL" id="WWCN01000025">
    <property type="protein sequence ID" value="MYM26348.1"/>
    <property type="molecule type" value="Genomic_DNA"/>
</dbReference>
<dbReference type="RefSeq" id="WP_202414459.1">
    <property type="nucleotide sequence ID" value="NZ_WWCN01000025.1"/>
</dbReference>
<feature type="region of interest" description="Disordered" evidence="1">
    <location>
        <begin position="1"/>
        <end position="79"/>
    </location>
</feature>
<comment type="caution">
    <text evidence="2">The sequence shown here is derived from an EMBL/GenBank/DDBJ whole genome shotgun (WGS) entry which is preliminary data.</text>
</comment>